<feature type="transmembrane region" description="Helical" evidence="1">
    <location>
        <begin position="58"/>
        <end position="79"/>
    </location>
</feature>
<evidence type="ECO:0000313" key="3">
    <source>
        <dbReference type="Proteomes" id="UP001500567"/>
    </source>
</evidence>
<keyword evidence="1" id="KW-1133">Transmembrane helix</keyword>
<gene>
    <name evidence="2" type="ORF">GCM10022408_24680</name>
</gene>
<comment type="caution">
    <text evidence="2">The sequence shown here is derived from an EMBL/GenBank/DDBJ whole genome shotgun (WGS) entry which is preliminary data.</text>
</comment>
<protein>
    <recommendedName>
        <fullName evidence="4">ABC transporter permease</fullName>
    </recommendedName>
</protein>
<keyword evidence="1" id="KW-0812">Transmembrane</keyword>
<keyword evidence="1" id="KW-0472">Membrane</keyword>
<keyword evidence="3" id="KW-1185">Reference proteome</keyword>
<feature type="transmembrane region" description="Helical" evidence="1">
    <location>
        <begin position="179"/>
        <end position="200"/>
    </location>
</feature>
<evidence type="ECO:0000313" key="2">
    <source>
        <dbReference type="EMBL" id="GAA4011330.1"/>
    </source>
</evidence>
<evidence type="ECO:0008006" key="4">
    <source>
        <dbReference type="Google" id="ProtNLM"/>
    </source>
</evidence>
<feature type="transmembrane region" description="Helical" evidence="1">
    <location>
        <begin position="234"/>
        <end position="254"/>
    </location>
</feature>
<sequence length="259" mass="28402">MSNQFSAARFGRLFRKHTAEQGKGYLMSVGVLIGLLALVMGGNAYLQTGPMVPGQQAAYFGFFLVMAGLPFTGSIFAQLADKKRAIGALMLPASHLEKYLVGWLYSFVLFTLVFTACFYLVISVVVQFDHLPGQPAQLLNIFTAEPSMLPIFLTYAFLHAIVIWGALFFGKQPLIRTGLVVFLALGLVFVLNTQLMKLLVDNISSPLVVPFGDVDLGIGKEHYQLALSEGSGKLVALVPIIMGLLFWVAAYFRVQEKEI</sequence>
<feature type="transmembrane region" description="Helical" evidence="1">
    <location>
        <begin position="100"/>
        <end position="128"/>
    </location>
</feature>
<proteinExistence type="predicted"/>
<reference evidence="3" key="1">
    <citation type="journal article" date="2019" name="Int. J. Syst. Evol. Microbiol.">
        <title>The Global Catalogue of Microorganisms (GCM) 10K type strain sequencing project: providing services to taxonomists for standard genome sequencing and annotation.</title>
        <authorList>
            <consortium name="The Broad Institute Genomics Platform"/>
            <consortium name="The Broad Institute Genome Sequencing Center for Infectious Disease"/>
            <person name="Wu L."/>
            <person name="Ma J."/>
        </authorList>
    </citation>
    <scope>NUCLEOTIDE SEQUENCE [LARGE SCALE GENOMIC DNA]</scope>
    <source>
        <strain evidence="3">JCM 17224</strain>
    </source>
</reference>
<dbReference type="Proteomes" id="UP001500567">
    <property type="component" value="Unassembled WGS sequence"/>
</dbReference>
<dbReference type="EMBL" id="BAABDJ010000027">
    <property type="protein sequence ID" value="GAA4011330.1"/>
    <property type="molecule type" value="Genomic_DNA"/>
</dbReference>
<dbReference type="RefSeq" id="WP_345073381.1">
    <property type="nucleotide sequence ID" value="NZ_BAABDJ010000027.1"/>
</dbReference>
<feature type="transmembrane region" description="Helical" evidence="1">
    <location>
        <begin position="25"/>
        <end position="46"/>
    </location>
</feature>
<accession>A0ABP7SGP4</accession>
<feature type="transmembrane region" description="Helical" evidence="1">
    <location>
        <begin position="148"/>
        <end position="167"/>
    </location>
</feature>
<name>A0ABP7SGP4_9BACT</name>
<evidence type="ECO:0000256" key="1">
    <source>
        <dbReference type="SAM" id="Phobius"/>
    </source>
</evidence>
<organism evidence="2 3">
    <name type="scientific">Hymenobacter fastidiosus</name>
    <dbReference type="NCBI Taxonomy" id="486264"/>
    <lineage>
        <taxon>Bacteria</taxon>
        <taxon>Pseudomonadati</taxon>
        <taxon>Bacteroidota</taxon>
        <taxon>Cytophagia</taxon>
        <taxon>Cytophagales</taxon>
        <taxon>Hymenobacteraceae</taxon>
        <taxon>Hymenobacter</taxon>
    </lineage>
</organism>